<dbReference type="InterPro" id="IPR036986">
    <property type="entry name" value="S4_RNA-bd_sf"/>
</dbReference>
<evidence type="ECO:0000313" key="4">
    <source>
        <dbReference type="EMBL" id="CAE7896430.1"/>
    </source>
</evidence>
<evidence type="ECO:0000256" key="2">
    <source>
        <dbReference type="SAM" id="MobiDB-lite"/>
    </source>
</evidence>
<dbReference type="Pfam" id="PF01479">
    <property type="entry name" value="S4"/>
    <property type="match status" value="1"/>
</dbReference>
<dbReference type="InterPro" id="IPR002942">
    <property type="entry name" value="S4_RNA-bd"/>
</dbReference>
<comment type="caution">
    <text evidence="4">The sequence shown here is derived from an EMBL/GenBank/DDBJ whole genome shotgun (WGS) entry which is preliminary data.</text>
</comment>
<dbReference type="SMART" id="SM00363">
    <property type="entry name" value="S4"/>
    <property type="match status" value="1"/>
</dbReference>
<dbReference type="GO" id="GO:0003723">
    <property type="term" value="F:RNA binding"/>
    <property type="evidence" value="ECO:0007669"/>
    <property type="project" value="UniProtKB-KW"/>
</dbReference>
<keyword evidence="1" id="KW-0694">RNA-binding</keyword>
<evidence type="ECO:0000256" key="1">
    <source>
        <dbReference type="PROSITE-ProRule" id="PRU00182"/>
    </source>
</evidence>
<feature type="domain" description="RNA-binding S4" evidence="3">
    <location>
        <begin position="602"/>
        <end position="653"/>
    </location>
</feature>
<evidence type="ECO:0000259" key="3">
    <source>
        <dbReference type="SMART" id="SM00363"/>
    </source>
</evidence>
<dbReference type="SUPFAM" id="SSF55174">
    <property type="entry name" value="Alpha-L RNA-binding motif"/>
    <property type="match status" value="1"/>
</dbReference>
<feature type="region of interest" description="Disordered" evidence="2">
    <location>
        <begin position="1"/>
        <end position="22"/>
    </location>
</feature>
<dbReference type="CDD" id="cd00165">
    <property type="entry name" value="S4"/>
    <property type="match status" value="1"/>
</dbReference>
<dbReference type="OrthoDB" id="360540at2759"/>
<reference evidence="4" key="1">
    <citation type="submission" date="2021-02" db="EMBL/GenBank/DDBJ databases">
        <authorList>
            <person name="Dougan E. K."/>
            <person name="Rhodes N."/>
            <person name="Thang M."/>
            <person name="Chan C."/>
        </authorList>
    </citation>
    <scope>NUCLEOTIDE SEQUENCE</scope>
</reference>
<dbReference type="EMBL" id="CAJNJA010068930">
    <property type="protein sequence ID" value="CAE7896430.1"/>
    <property type="molecule type" value="Genomic_DNA"/>
</dbReference>
<organism evidence="4 5">
    <name type="scientific">Symbiodinium necroappetens</name>
    <dbReference type="NCBI Taxonomy" id="1628268"/>
    <lineage>
        <taxon>Eukaryota</taxon>
        <taxon>Sar</taxon>
        <taxon>Alveolata</taxon>
        <taxon>Dinophyceae</taxon>
        <taxon>Suessiales</taxon>
        <taxon>Symbiodiniaceae</taxon>
        <taxon>Symbiodinium</taxon>
    </lineage>
</organism>
<gene>
    <name evidence="4" type="ORF">SNEC2469_LOCUS30020</name>
</gene>
<dbReference type="AlphaFoldDB" id="A0A813B9C6"/>
<dbReference type="PROSITE" id="PS50889">
    <property type="entry name" value="S4"/>
    <property type="match status" value="1"/>
</dbReference>
<evidence type="ECO:0000313" key="5">
    <source>
        <dbReference type="Proteomes" id="UP000601435"/>
    </source>
</evidence>
<dbReference type="Gene3D" id="3.10.290.10">
    <property type="entry name" value="RNA-binding S4 domain"/>
    <property type="match status" value="1"/>
</dbReference>
<accession>A0A813B9C6</accession>
<name>A0A813B9C6_9DINO</name>
<protein>
    <recommendedName>
        <fullName evidence="3">RNA-binding S4 domain-containing protein</fullName>
    </recommendedName>
</protein>
<dbReference type="Proteomes" id="UP000601435">
    <property type="component" value="Unassembled WGS sequence"/>
</dbReference>
<keyword evidence="5" id="KW-1185">Reference proteome</keyword>
<sequence length="661" mass="72853">MAAVMHFESGMPSVAPSSPADPQREMRQKILQMSAAERSEVLCGDDQTLAKAVGTWLQDMIGATSATRTQMQPQEALVAALDETAIWQHHAARRSANVAEEEEKVILPFRSDTVLAALLRGGGFEAVVALCGGPADCTRWRALALLLHCRCCDGNQLAQRTGVPFLEPDEYASSPRIHHLSDKVYTQFFDVDAWLTPMVDAGLTPQSQLVGLSHLELEALDQACQVVSKRAATLPAEPHVDTADAVWDYITTHCTAADVLDKLAKRLEVASRTLHQSAAASSSSSESFFVKLSTRSPKDSSLFAARAAAAVGLDAQCEGAPMRVESGGEAIALLTTSERVRADVRETLLLAAPNTLTSNSGDCELHTHISMSVVVREWWYVPRWTEMRGFVRRASATHGNRRHLTALSVYNIDDPPLDRSSSSDNHALAKNAMQVRDALTKFVEAHLDSVLEAADLDHAVVDFALRPCDAEAVADLQLPSNLQGGDSGGSAADSAIARFQIVVLELNSFGFRSSGVLFDWRDDEDATILFEGDPKGKRRGRHRKKRWSQGEVVDEVQDIDKNASRLRTMYKRPRFNWKEVSKDDLRTASLRGDQPAIGNGQVWLSKFLSHSGVCSRRRVTELVLQGRITVNNEVVKAIRKCMHHELYQDTNYKHLNIRHCY</sequence>
<proteinExistence type="predicted"/>